<comment type="caution">
    <text evidence="7">Lacks conserved residue(s) required for the propagation of feature annotation.</text>
</comment>
<dbReference type="GO" id="GO:0030091">
    <property type="term" value="P:protein repair"/>
    <property type="evidence" value="ECO:0007669"/>
    <property type="project" value="UniProtKB-UniRule"/>
</dbReference>
<dbReference type="Pfam" id="PF01794">
    <property type="entry name" value="Ferric_reduct"/>
    <property type="match status" value="1"/>
</dbReference>
<comment type="subcellular location">
    <subcellularLocation>
        <location evidence="7">Cell membrane</location>
        <topology evidence="7">Multi-pass membrane protein</topology>
    </subcellularLocation>
    <subcellularLocation>
        <location evidence="1">Membrane</location>
        <topology evidence="1">Multi-pass membrane protein</topology>
    </subcellularLocation>
</comment>
<evidence type="ECO:0000256" key="5">
    <source>
        <dbReference type="ARBA" id="ARBA00023004"/>
    </source>
</evidence>
<keyword evidence="7" id="KW-0349">Heme</keyword>
<evidence type="ECO:0000256" key="2">
    <source>
        <dbReference type="ARBA" id="ARBA00022448"/>
    </source>
</evidence>
<evidence type="ECO:0000256" key="7">
    <source>
        <dbReference type="HAMAP-Rule" id="MF_01207"/>
    </source>
</evidence>
<feature type="transmembrane region" description="Helical" evidence="7">
    <location>
        <begin position="82"/>
        <end position="103"/>
    </location>
</feature>
<feature type="transmembrane region" description="Helical" evidence="7">
    <location>
        <begin position="115"/>
        <end position="133"/>
    </location>
</feature>
<dbReference type="PANTHER" id="PTHR36964">
    <property type="entry name" value="PROTEIN-METHIONINE-SULFOXIDE REDUCTASE HEME-BINDING SUBUNIT MSRQ"/>
    <property type="match status" value="1"/>
</dbReference>
<keyword evidence="5 7" id="KW-0408">Iron</keyword>
<dbReference type="EMBL" id="JAAEDM010000006">
    <property type="protein sequence ID" value="MBR0670326.1"/>
    <property type="molecule type" value="Genomic_DNA"/>
</dbReference>
<comment type="cofactor">
    <cofactor evidence="7">
        <name>heme b</name>
        <dbReference type="ChEBI" id="CHEBI:60344"/>
    </cofactor>
    <text evidence="7">Binds 1 heme b (iron(II)-protoporphyrin IX) group per subunit.</text>
</comment>
<feature type="transmembrane region" description="Helical" evidence="7">
    <location>
        <begin position="206"/>
        <end position="226"/>
    </location>
</feature>
<dbReference type="GO" id="GO:0020037">
    <property type="term" value="F:heme binding"/>
    <property type="evidence" value="ECO:0007669"/>
    <property type="project" value="UniProtKB-UniRule"/>
</dbReference>
<dbReference type="GO" id="GO:0046872">
    <property type="term" value="F:metal ion binding"/>
    <property type="evidence" value="ECO:0007669"/>
    <property type="project" value="UniProtKB-KW"/>
</dbReference>
<dbReference type="HAMAP" id="MF_01207">
    <property type="entry name" value="MsrQ"/>
    <property type="match status" value="1"/>
</dbReference>
<dbReference type="GO" id="GO:0010181">
    <property type="term" value="F:FMN binding"/>
    <property type="evidence" value="ECO:0007669"/>
    <property type="project" value="UniProtKB-UniRule"/>
</dbReference>
<comment type="cofactor">
    <cofactor evidence="7">
        <name>FMN</name>
        <dbReference type="ChEBI" id="CHEBI:58210"/>
    </cofactor>
    <text evidence="7">Binds 1 FMN per subunit.</text>
</comment>
<keyword evidence="7" id="KW-0285">Flavoprotein</keyword>
<keyword evidence="10" id="KW-1185">Reference proteome</keyword>
<proteinExistence type="inferred from homology"/>
<keyword evidence="2 7" id="KW-0813">Transport</keyword>
<feature type="transmembrane region" description="Helical" evidence="7">
    <location>
        <begin position="246"/>
        <end position="265"/>
    </location>
</feature>
<keyword evidence="7" id="KW-0479">Metal-binding</keyword>
<evidence type="ECO:0000313" key="9">
    <source>
        <dbReference type="EMBL" id="MBR0670326.1"/>
    </source>
</evidence>
<keyword evidence="7" id="KW-0288">FMN</keyword>
<comment type="function">
    <text evidence="7">Part of the MsrPQ system that repairs oxidized periplasmic proteins containing methionine sulfoxide residues (Met-O), using respiratory chain electrons. Thus protects these proteins from oxidative-stress damage caused by reactive species of oxygen and chlorine generated by the host defense mechanisms. MsrPQ is essential for the maintenance of envelope integrity under bleach stress, rescuing a wide series of structurally unrelated periplasmic proteins from methionine oxidation. MsrQ provides electrons for reduction to the reductase catalytic subunit MsrP, using the quinone pool of the respiratory chain.</text>
</comment>
<dbReference type="InterPro" id="IPR022837">
    <property type="entry name" value="MsrQ-like"/>
</dbReference>
<gene>
    <name evidence="7" type="primary">msrQ</name>
    <name evidence="9" type="ORF">GXW76_04015</name>
</gene>
<organism evidence="9 10">
    <name type="scientific">Neoroseomonas soli</name>
    <dbReference type="NCBI Taxonomy" id="1081025"/>
    <lineage>
        <taxon>Bacteria</taxon>
        <taxon>Pseudomonadati</taxon>
        <taxon>Pseudomonadota</taxon>
        <taxon>Alphaproteobacteria</taxon>
        <taxon>Acetobacterales</taxon>
        <taxon>Acetobacteraceae</taxon>
        <taxon>Neoroseomonas</taxon>
    </lineage>
</organism>
<sequence length="279" mass="30179">MPWRDRSGAFSPLKALVFAGLFVPALLLAAEAWQAALGPKPWQAATHESGTWAIRFLLLSLAVTPARQVLRQARIAELRRMIGVACFAYAALHLVLYAGDLAFDWARVASEILRRIYLTIGFVALIGLSALAVTSTDGAVRWMGGAGWRRLHRLAYPIGALALVHFTLQSKADVTEPMLMAGLYAWLMGYRAGAPEGGAPSLPRMFGLALGAGVATAGIEFTWYGLATGIDPWRVLEANLVIEFGPRPAVWVLVAGLAAMALRAVPRMHRRRSRRAAPA</sequence>
<evidence type="ECO:0000313" key="10">
    <source>
        <dbReference type="Proteomes" id="UP001138751"/>
    </source>
</evidence>
<comment type="similarity">
    <text evidence="7">Belongs to the MsrQ family.</text>
</comment>
<comment type="subunit">
    <text evidence="7">Heterodimer of a catalytic subunit (MsrP) and a heme-binding subunit (MsrQ).</text>
</comment>
<dbReference type="GO" id="GO:0016679">
    <property type="term" value="F:oxidoreductase activity, acting on diphenols and related substances as donors"/>
    <property type="evidence" value="ECO:0007669"/>
    <property type="project" value="TreeGrafter"/>
</dbReference>
<keyword evidence="4 7" id="KW-1133">Transmembrane helix</keyword>
<dbReference type="PANTHER" id="PTHR36964:SF1">
    <property type="entry name" value="PROTEIN-METHIONINE-SULFOXIDE REDUCTASE HEME-BINDING SUBUNIT MSRQ"/>
    <property type="match status" value="1"/>
</dbReference>
<evidence type="ECO:0000256" key="3">
    <source>
        <dbReference type="ARBA" id="ARBA00022692"/>
    </source>
</evidence>
<dbReference type="InterPro" id="IPR013130">
    <property type="entry name" value="Fe3_Rdtase_TM_dom"/>
</dbReference>
<name>A0A9X9WT47_9PROT</name>
<keyword evidence="6 7" id="KW-0472">Membrane</keyword>
<accession>A0A9X9WT47</accession>
<evidence type="ECO:0000256" key="1">
    <source>
        <dbReference type="ARBA" id="ARBA00004141"/>
    </source>
</evidence>
<reference evidence="9" key="2">
    <citation type="journal article" date="2021" name="Syst. Appl. Microbiol.">
        <title>Roseomonas hellenica sp. nov., isolated from roots of wild-growing Alkanna tinctoria.</title>
        <authorList>
            <person name="Rat A."/>
            <person name="Naranjo H.D."/>
            <person name="Lebbe L."/>
            <person name="Cnockaert M."/>
            <person name="Krigas N."/>
            <person name="Grigoriadou K."/>
            <person name="Maloupa E."/>
            <person name="Willems A."/>
        </authorList>
    </citation>
    <scope>NUCLEOTIDE SEQUENCE</scope>
    <source>
        <strain evidence="9">LMG 31231</strain>
    </source>
</reference>
<comment type="caution">
    <text evidence="9">The sequence shown here is derived from an EMBL/GenBank/DDBJ whole genome shotgun (WGS) entry which is preliminary data.</text>
</comment>
<keyword evidence="3 7" id="KW-0812">Transmembrane</keyword>
<dbReference type="RefSeq" id="WP_211860702.1">
    <property type="nucleotide sequence ID" value="NZ_JAAEDM010000006.1"/>
</dbReference>
<keyword evidence="7" id="KW-1003">Cell membrane</keyword>
<evidence type="ECO:0000259" key="8">
    <source>
        <dbReference type="Pfam" id="PF01794"/>
    </source>
</evidence>
<dbReference type="GO" id="GO:0009055">
    <property type="term" value="F:electron transfer activity"/>
    <property type="evidence" value="ECO:0007669"/>
    <property type="project" value="UniProtKB-UniRule"/>
</dbReference>
<dbReference type="GO" id="GO:0005886">
    <property type="term" value="C:plasma membrane"/>
    <property type="evidence" value="ECO:0007669"/>
    <property type="project" value="UniProtKB-SubCell"/>
</dbReference>
<reference evidence="9" key="1">
    <citation type="submission" date="2020-01" db="EMBL/GenBank/DDBJ databases">
        <authorList>
            <person name="Rat A."/>
        </authorList>
    </citation>
    <scope>NUCLEOTIDE SEQUENCE</scope>
    <source>
        <strain evidence="9">LMG 31231</strain>
    </source>
</reference>
<dbReference type="AlphaFoldDB" id="A0A9X9WT47"/>
<keyword evidence="7" id="KW-0249">Electron transport</keyword>
<protein>
    <recommendedName>
        <fullName evidence="7">Protein-methionine-sulfoxide reductase heme-binding subunit MsrQ</fullName>
    </recommendedName>
    <alternativeName>
        <fullName evidence="7">Flavocytochrome MsrQ</fullName>
    </alternativeName>
</protein>
<feature type="domain" description="Ferric oxidoreductase" evidence="8">
    <location>
        <begin position="50"/>
        <end position="162"/>
    </location>
</feature>
<evidence type="ECO:0000256" key="6">
    <source>
        <dbReference type="ARBA" id="ARBA00023136"/>
    </source>
</evidence>
<evidence type="ECO:0000256" key="4">
    <source>
        <dbReference type="ARBA" id="ARBA00022989"/>
    </source>
</evidence>
<dbReference type="Proteomes" id="UP001138751">
    <property type="component" value="Unassembled WGS sequence"/>
</dbReference>